<evidence type="ECO:0000313" key="1">
    <source>
        <dbReference type="EMBL" id="PJZ69440.1"/>
    </source>
</evidence>
<evidence type="ECO:0000313" key="2">
    <source>
        <dbReference type="EMBL" id="PJZ72265.1"/>
    </source>
</evidence>
<evidence type="ECO:0000313" key="4">
    <source>
        <dbReference type="Proteomes" id="UP000231990"/>
    </source>
</evidence>
<protein>
    <submittedName>
        <fullName evidence="2">Uncharacterized protein</fullName>
    </submittedName>
</protein>
<dbReference type="EMBL" id="NPDY01000009">
    <property type="protein sequence ID" value="PJZ69440.1"/>
    <property type="molecule type" value="Genomic_DNA"/>
</dbReference>
<name>A0A2M9ZJN5_9LEPT</name>
<keyword evidence="3" id="KW-1185">Reference proteome</keyword>
<accession>A0A2M9ZJN5</accession>
<dbReference type="AlphaFoldDB" id="A0A2M9ZJN5"/>
<dbReference type="Proteomes" id="UP000231962">
    <property type="component" value="Unassembled WGS sequence"/>
</dbReference>
<dbReference type="EMBL" id="NPDZ01000011">
    <property type="protein sequence ID" value="PJZ72265.1"/>
    <property type="molecule type" value="Genomic_DNA"/>
</dbReference>
<proteinExistence type="predicted"/>
<comment type="caution">
    <text evidence="2">The sequence shown here is derived from an EMBL/GenBank/DDBJ whole genome shotgun (WGS) entry which is preliminary data.</text>
</comment>
<dbReference type="NCBIfam" id="NF047473">
    <property type="entry name" value="lipo_LIC11755"/>
    <property type="match status" value="1"/>
</dbReference>
<sequence>MEYDLESIDPKSFDLPPDYNPRITISEGATCIVSSEISRLRASVCSPDPDQAFKEVVSRYWIAWKEATLLPEEILSSNGIGHWGLIGTYSSAALKKLVSESNFYLIGSKNSDLGEKESATFRLGRNSFARTNSFGSFSIFKLPNANFILVFPPRDINGSEIFLAIQVNATYSNTVEDALFGIEKRNQNAVDHCAPGLPEITEIFGEPESELGRWIEVRNRSENFLCEKDLFLEVFGQRYELPPTIGFFLPNETRVYSEENSKLEGVNLKIRWGDLKREGKIRMIYQNLTSELDLPGSEFKFQEKYVSWKHGFSDCSYLPLTGYLPPSFCMDPGMELRKTGEIVSNLDFCHSKDFILEELNATGLYQVQTLRADRKFLDLEYTGFASCIPSNLSVVWGTEEIPIQISKKTLVPGDILSLGALPFLFGSDTFSYGNLEGGKYSEKIFLKQNLHSEITELWSGSTSTNAGIPIGVSTDHTFGHTVSITWKDRIPIFHPEIPSVLPENYSPKHRVSPGQKFKELPTKNEMFGRPKFSEVSWMGSYKGTESVLNDRFIELKLEEGAEESLESIYLEVYQDSKLLKSWYFPLEKGFTVLSSNSLSCFLQIPSWKIPGFILPSTGKVTLLLKDPISGKVLDQFSYDSSGPGRNDTSTKVRKSAALSLAAPGISVWRESEYWNLSFNRSEECANTHASPNDSNHFSTYLHKQDGMIYWVSSAFSNSVEFSRIRGYFPWSETGGVSSDWLELPFGSYHPRELFSILEIPFEGSSLLYLDSGSESVQIRRSSLKIKALQPNPIISSNEWVLICNEGVIPESIDSLYLFDTSSEDKIVPFRTRFPSQVPSITGASPENGWELSSSWLAGQECGYVLSPGFVNATLPWTDSRHRNIFSIASTSSIGNGLASDEPVDLFRKTESSKILLHSYGNRYSTSPFSISVSKGEIPVLKSEKDGDNASDYEILMEPK</sequence>
<evidence type="ECO:0000313" key="3">
    <source>
        <dbReference type="Proteomes" id="UP000231962"/>
    </source>
</evidence>
<dbReference type="Proteomes" id="UP000231990">
    <property type="component" value="Unassembled WGS sequence"/>
</dbReference>
<reference evidence="3 4" key="1">
    <citation type="submission" date="2017-07" db="EMBL/GenBank/DDBJ databases">
        <title>Leptospira spp. isolated from tropical soils.</title>
        <authorList>
            <person name="Thibeaux R."/>
            <person name="Iraola G."/>
            <person name="Ferres I."/>
            <person name="Bierque E."/>
            <person name="Girault D."/>
            <person name="Soupe-Gilbert M.-E."/>
            <person name="Picardeau M."/>
            <person name="Goarant C."/>
        </authorList>
    </citation>
    <scope>NUCLEOTIDE SEQUENCE [LARGE SCALE GENOMIC DNA]</scope>
    <source>
        <strain evidence="2 4">FH1-B-B1</strain>
        <strain evidence="1 3">FH1-B-C1</strain>
    </source>
</reference>
<organism evidence="2 4">
    <name type="scientific">Leptospira perolatii</name>
    <dbReference type="NCBI Taxonomy" id="2023191"/>
    <lineage>
        <taxon>Bacteria</taxon>
        <taxon>Pseudomonadati</taxon>
        <taxon>Spirochaetota</taxon>
        <taxon>Spirochaetia</taxon>
        <taxon>Leptospirales</taxon>
        <taxon>Leptospiraceae</taxon>
        <taxon>Leptospira</taxon>
    </lineage>
</organism>
<gene>
    <name evidence="1" type="ORF">CH360_10520</name>
    <name evidence="2" type="ORF">CH373_15180</name>
</gene>